<dbReference type="EMBL" id="MUKV01000016">
    <property type="protein sequence ID" value="OQS38246.1"/>
    <property type="molecule type" value="Genomic_DNA"/>
</dbReference>
<dbReference type="SUPFAM" id="SSF161098">
    <property type="entry name" value="MetI-like"/>
    <property type="match status" value="1"/>
</dbReference>
<keyword evidence="4" id="KW-1003">Cell membrane</keyword>
<dbReference type="Gene3D" id="1.10.3720.10">
    <property type="entry name" value="MetI-like"/>
    <property type="match status" value="1"/>
</dbReference>
<comment type="caution">
    <text evidence="11">The sequence shown here is derived from an EMBL/GenBank/DDBJ whole genome shotgun (WGS) entry which is preliminary data.</text>
</comment>
<evidence type="ECO:0000313" key="12">
    <source>
        <dbReference type="Proteomes" id="UP000192721"/>
    </source>
</evidence>
<dbReference type="GO" id="GO:0043190">
    <property type="term" value="C:ATP-binding cassette (ABC) transporter complex"/>
    <property type="evidence" value="ECO:0007669"/>
    <property type="project" value="InterPro"/>
</dbReference>
<dbReference type="PROSITE" id="PS50928">
    <property type="entry name" value="ABC_TM1"/>
    <property type="match status" value="1"/>
</dbReference>
<evidence type="ECO:0000256" key="3">
    <source>
        <dbReference type="ARBA" id="ARBA00022448"/>
    </source>
</evidence>
<dbReference type="InterPro" id="IPR035906">
    <property type="entry name" value="MetI-like_sf"/>
</dbReference>
<accession>A0A1W0CU06</accession>
<dbReference type="Proteomes" id="UP000192721">
    <property type="component" value="Unassembled WGS sequence"/>
</dbReference>
<feature type="transmembrane region" description="Helical" evidence="9">
    <location>
        <begin position="191"/>
        <end position="215"/>
    </location>
</feature>
<dbReference type="GO" id="GO:0022857">
    <property type="term" value="F:transmembrane transporter activity"/>
    <property type="evidence" value="ECO:0007669"/>
    <property type="project" value="InterPro"/>
</dbReference>
<keyword evidence="5" id="KW-0997">Cell inner membrane</keyword>
<organism evidence="11 12">
    <name type="scientific">Chromobacterium haemolyticum</name>
    <dbReference type="NCBI Taxonomy" id="394935"/>
    <lineage>
        <taxon>Bacteria</taxon>
        <taxon>Pseudomonadati</taxon>
        <taxon>Pseudomonadota</taxon>
        <taxon>Betaproteobacteria</taxon>
        <taxon>Neisseriales</taxon>
        <taxon>Chromobacteriaceae</taxon>
        <taxon>Chromobacterium</taxon>
    </lineage>
</organism>
<gene>
    <name evidence="11" type="ORF">B0T45_13380</name>
</gene>
<evidence type="ECO:0000313" key="11">
    <source>
        <dbReference type="EMBL" id="OQS38246.1"/>
    </source>
</evidence>
<dbReference type="PANTHER" id="PTHR30133">
    <property type="entry name" value="CATIONIC AMINO ACID TRANSPORTER, MEMBRANE COMPONENT"/>
    <property type="match status" value="1"/>
</dbReference>
<evidence type="ECO:0000256" key="5">
    <source>
        <dbReference type="ARBA" id="ARBA00022519"/>
    </source>
</evidence>
<comment type="subcellular location">
    <subcellularLocation>
        <location evidence="1">Cell inner membrane</location>
        <topology evidence="1">Multi-pass membrane protein</topology>
    </subcellularLocation>
    <subcellularLocation>
        <location evidence="9">Cell membrane</location>
        <topology evidence="9">Multi-pass membrane protein</topology>
    </subcellularLocation>
</comment>
<feature type="domain" description="ABC transmembrane type-1" evidence="10">
    <location>
        <begin position="13"/>
        <end position="205"/>
    </location>
</feature>
<dbReference type="RefSeq" id="WP_081555805.1">
    <property type="nucleotide sequence ID" value="NZ_CP109905.1"/>
</dbReference>
<keyword evidence="7 9" id="KW-1133">Transmembrane helix</keyword>
<feature type="transmembrane region" description="Helical" evidence="9">
    <location>
        <begin position="12"/>
        <end position="37"/>
    </location>
</feature>
<sequence length="224" mass="24780">MVASYLPLLLTGAWLSLRVALAALGLALLFGLANACVKLFGPRWLRAASIAYTTVIRGIPELVMMLLLFYGGEKVFNLLLAVLGLPAVEFDKFLAGVLTIGFIFGAYYTETFRSAFLAVPRGQLEAGVAYGMRPWQLFRRILFPQMLRHALPGINNNWLALMKSAALVSLIGLEDMAWLAEQAGRATQMPFLFYFLVCLVYLLFTAASGGVFRWLGLRYSRGLL</sequence>
<dbReference type="Pfam" id="PF00528">
    <property type="entry name" value="BPD_transp_1"/>
    <property type="match status" value="1"/>
</dbReference>
<dbReference type="InterPro" id="IPR000515">
    <property type="entry name" value="MetI-like"/>
</dbReference>
<keyword evidence="6 9" id="KW-0812">Transmembrane</keyword>
<feature type="transmembrane region" description="Helical" evidence="9">
    <location>
        <begin position="90"/>
        <end position="108"/>
    </location>
</feature>
<evidence type="ECO:0000256" key="2">
    <source>
        <dbReference type="ARBA" id="ARBA00010072"/>
    </source>
</evidence>
<comment type="similarity">
    <text evidence="2">Belongs to the binding-protein-dependent transport system permease family. HisMQ subfamily.</text>
</comment>
<evidence type="ECO:0000256" key="1">
    <source>
        <dbReference type="ARBA" id="ARBA00004429"/>
    </source>
</evidence>
<keyword evidence="8 9" id="KW-0472">Membrane</keyword>
<protein>
    <submittedName>
        <fullName evidence="11">ABC transporter</fullName>
    </submittedName>
</protein>
<proteinExistence type="inferred from homology"/>
<dbReference type="NCBIfam" id="TIGR01726">
    <property type="entry name" value="HEQRo_perm_3TM"/>
    <property type="match status" value="1"/>
</dbReference>
<evidence type="ECO:0000256" key="9">
    <source>
        <dbReference type="RuleBase" id="RU363032"/>
    </source>
</evidence>
<name>A0A1W0CU06_9NEIS</name>
<feature type="transmembrane region" description="Helical" evidence="9">
    <location>
        <begin position="49"/>
        <end position="70"/>
    </location>
</feature>
<keyword evidence="3 9" id="KW-0813">Transport</keyword>
<evidence type="ECO:0000256" key="7">
    <source>
        <dbReference type="ARBA" id="ARBA00022989"/>
    </source>
</evidence>
<dbReference type="InterPro" id="IPR010065">
    <property type="entry name" value="AA_ABC_transptr_permease_3TM"/>
</dbReference>
<dbReference type="CDD" id="cd06261">
    <property type="entry name" value="TM_PBP2"/>
    <property type="match status" value="1"/>
</dbReference>
<evidence type="ECO:0000256" key="8">
    <source>
        <dbReference type="ARBA" id="ARBA00023136"/>
    </source>
</evidence>
<dbReference type="AlphaFoldDB" id="A0A1W0CU06"/>
<evidence type="ECO:0000259" key="10">
    <source>
        <dbReference type="PROSITE" id="PS50928"/>
    </source>
</evidence>
<evidence type="ECO:0000256" key="4">
    <source>
        <dbReference type="ARBA" id="ARBA00022475"/>
    </source>
</evidence>
<evidence type="ECO:0000256" key="6">
    <source>
        <dbReference type="ARBA" id="ARBA00022692"/>
    </source>
</evidence>
<dbReference type="InterPro" id="IPR051613">
    <property type="entry name" value="ABC_transp_permease_HisMQ"/>
</dbReference>
<reference evidence="11 12" key="1">
    <citation type="submission" date="2017-02" db="EMBL/GenBank/DDBJ databases">
        <title>Chromobacterium haemolyticum H5244.</title>
        <authorList>
            <person name="Gulvik C.A."/>
        </authorList>
    </citation>
    <scope>NUCLEOTIDE SEQUENCE [LARGE SCALE GENOMIC DNA]</scope>
    <source>
        <strain evidence="11 12">H5244</strain>
    </source>
</reference>